<dbReference type="GO" id="GO:0046653">
    <property type="term" value="P:tetrahydrofolate metabolic process"/>
    <property type="evidence" value="ECO:0007669"/>
    <property type="project" value="TreeGrafter"/>
</dbReference>
<dbReference type="GO" id="GO:0031419">
    <property type="term" value="F:cobalamin binding"/>
    <property type="evidence" value="ECO:0007669"/>
    <property type="project" value="InterPro"/>
</dbReference>
<dbReference type="GO" id="GO:0050667">
    <property type="term" value="P:homocysteine metabolic process"/>
    <property type="evidence" value="ECO:0007669"/>
    <property type="project" value="TreeGrafter"/>
</dbReference>
<name>A0A7C9VY05_9PSEU</name>
<dbReference type="Gene3D" id="3.40.50.280">
    <property type="entry name" value="Cobalamin-binding domain"/>
    <property type="match status" value="1"/>
</dbReference>
<dbReference type="Pfam" id="PF02310">
    <property type="entry name" value="B12-binding"/>
    <property type="match status" value="1"/>
</dbReference>
<evidence type="ECO:0000313" key="4">
    <source>
        <dbReference type="EMBL" id="NGY65932.1"/>
    </source>
</evidence>
<evidence type="ECO:0000256" key="2">
    <source>
        <dbReference type="ARBA" id="ARBA00023285"/>
    </source>
</evidence>
<dbReference type="Pfam" id="PF02607">
    <property type="entry name" value="B12-binding_2"/>
    <property type="match status" value="1"/>
</dbReference>
<organism evidence="4 5">
    <name type="scientific">Lentzea alba</name>
    <dbReference type="NCBI Taxonomy" id="2714351"/>
    <lineage>
        <taxon>Bacteria</taxon>
        <taxon>Bacillati</taxon>
        <taxon>Actinomycetota</taxon>
        <taxon>Actinomycetes</taxon>
        <taxon>Pseudonocardiales</taxon>
        <taxon>Pseudonocardiaceae</taxon>
        <taxon>Lentzea</taxon>
    </lineage>
</organism>
<dbReference type="InterPro" id="IPR003759">
    <property type="entry name" value="Cbl-bd_cap"/>
</dbReference>
<proteinExistence type="predicted"/>
<dbReference type="GO" id="GO:0008705">
    <property type="term" value="F:methionine synthase activity"/>
    <property type="evidence" value="ECO:0007669"/>
    <property type="project" value="TreeGrafter"/>
</dbReference>
<keyword evidence="5" id="KW-1185">Reference proteome</keyword>
<gene>
    <name evidence="4" type="ORF">G7043_44305</name>
</gene>
<dbReference type="CDD" id="cd02065">
    <property type="entry name" value="B12-binding_like"/>
    <property type="match status" value="1"/>
</dbReference>
<dbReference type="GO" id="GO:0046872">
    <property type="term" value="F:metal ion binding"/>
    <property type="evidence" value="ECO:0007669"/>
    <property type="project" value="UniProtKB-KW"/>
</dbReference>
<keyword evidence="1" id="KW-0479">Metal-binding</keyword>
<dbReference type="AlphaFoldDB" id="A0A7C9VY05"/>
<sequence length="364" mass="39734">MDRCRWPRRHGGARDRRAAPEVNVKAVDSLWEAVLDGDEHRATGVVLDAAEELGHEVVLLDVVGAVQRRVGLEWAANRISVAQEHSITAINERAVTALSITKPWREPVHGRVTVACVDGEWHALPARLLAEVLSLRGFAVDYLGAQVPAPHLITYLHRTNPDVVALSSSIATRLPSAHATMTACQATGVPVMVGGAAFGTDGTHARRFGANAWAADARSAADMLLSQTLPVPTAPHQPIDDLPHLADQEYTLVKRSAGELVRSVYRGLEERLPAMRSYNDEQRQHTAEDLAHIVEFLATALYLDDDGLFRSFLLWTGEVLNARGVPARVLEPALDLLAAQLRDFPRAQRMLAQAGYIITACPRP</sequence>
<keyword evidence="2" id="KW-0170">Cobalt</keyword>
<dbReference type="Gene3D" id="1.10.1240.10">
    <property type="entry name" value="Methionine synthase domain"/>
    <property type="match status" value="1"/>
</dbReference>
<dbReference type="PROSITE" id="PS51332">
    <property type="entry name" value="B12_BINDING"/>
    <property type="match status" value="1"/>
</dbReference>
<dbReference type="EMBL" id="JAAMPJ010000018">
    <property type="protein sequence ID" value="NGY65932.1"/>
    <property type="molecule type" value="Genomic_DNA"/>
</dbReference>
<dbReference type="GO" id="GO:0005829">
    <property type="term" value="C:cytosol"/>
    <property type="evidence" value="ECO:0007669"/>
    <property type="project" value="TreeGrafter"/>
</dbReference>
<accession>A0A7C9VY05</accession>
<reference evidence="4 5" key="1">
    <citation type="submission" date="2020-03" db="EMBL/GenBank/DDBJ databases">
        <title>Isolation and identification of active actinomycetes.</title>
        <authorList>
            <person name="Sun X."/>
        </authorList>
    </citation>
    <scope>NUCLEOTIDE SEQUENCE [LARGE SCALE GENOMIC DNA]</scope>
    <source>
        <strain evidence="4 5">NEAU-D13</strain>
    </source>
</reference>
<dbReference type="InterPro" id="IPR036724">
    <property type="entry name" value="Cobalamin-bd_sf"/>
</dbReference>
<evidence type="ECO:0000259" key="3">
    <source>
        <dbReference type="PROSITE" id="PS51332"/>
    </source>
</evidence>
<dbReference type="PANTHER" id="PTHR45833">
    <property type="entry name" value="METHIONINE SYNTHASE"/>
    <property type="match status" value="1"/>
</dbReference>
<evidence type="ECO:0000313" key="5">
    <source>
        <dbReference type="Proteomes" id="UP000481360"/>
    </source>
</evidence>
<dbReference type="InterPro" id="IPR050554">
    <property type="entry name" value="Met_Synthase/Corrinoid"/>
</dbReference>
<dbReference type="PANTHER" id="PTHR45833:SF1">
    <property type="entry name" value="METHIONINE SYNTHASE"/>
    <property type="match status" value="1"/>
</dbReference>
<dbReference type="InterPro" id="IPR006158">
    <property type="entry name" value="Cobalamin-bd"/>
</dbReference>
<dbReference type="Proteomes" id="UP000481360">
    <property type="component" value="Unassembled WGS sequence"/>
</dbReference>
<evidence type="ECO:0000256" key="1">
    <source>
        <dbReference type="ARBA" id="ARBA00022723"/>
    </source>
</evidence>
<dbReference type="InterPro" id="IPR036594">
    <property type="entry name" value="Meth_synthase_dom"/>
</dbReference>
<feature type="domain" description="B12-binding" evidence="3">
    <location>
        <begin position="109"/>
        <end position="235"/>
    </location>
</feature>
<comment type="caution">
    <text evidence="4">The sequence shown here is derived from an EMBL/GenBank/DDBJ whole genome shotgun (WGS) entry which is preliminary data.</text>
</comment>
<protein>
    <submittedName>
        <fullName evidence="4">Cobalamin-binding protein</fullName>
    </submittedName>
</protein>
<dbReference type="SUPFAM" id="SSF52242">
    <property type="entry name" value="Cobalamin (vitamin B12)-binding domain"/>
    <property type="match status" value="1"/>
</dbReference>